<dbReference type="PANTHER" id="PTHR32246:SF69">
    <property type="entry name" value="CALCIUM-DEPENDENT LIPID-BINDING (CALB DOMAIN) FAMILY PROTEIN"/>
    <property type="match status" value="1"/>
</dbReference>
<dbReference type="Gene3D" id="2.60.40.150">
    <property type="entry name" value="C2 domain"/>
    <property type="match status" value="1"/>
</dbReference>
<gene>
    <name evidence="2" type="ORF">QJS10_CPA03g00245</name>
</gene>
<dbReference type="CDD" id="cd04051">
    <property type="entry name" value="C2_SRC2_like"/>
    <property type="match status" value="1"/>
</dbReference>
<reference evidence="2" key="1">
    <citation type="journal article" date="2023" name="Nat. Commun.">
        <title>Diploid and tetraploid genomes of Acorus and the evolution of monocots.</title>
        <authorList>
            <person name="Ma L."/>
            <person name="Liu K.W."/>
            <person name="Li Z."/>
            <person name="Hsiao Y.Y."/>
            <person name="Qi Y."/>
            <person name="Fu T."/>
            <person name="Tang G.D."/>
            <person name="Zhang D."/>
            <person name="Sun W.H."/>
            <person name="Liu D.K."/>
            <person name="Li Y."/>
            <person name="Chen G.Z."/>
            <person name="Liu X.D."/>
            <person name="Liao X.Y."/>
            <person name="Jiang Y.T."/>
            <person name="Yu X."/>
            <person name="Hao Y."/>
            <person name="Huang J."/>
            <person name="Zhao X.W."/>
            <person name="Ke S."/>
            <person name="Chen Y.Y."/>
            <person name="Wu W.L."/>
            <person name="Hsu J.L."/>
            <person name="Lin Y.F."/>
            <person name="Huang M.D."/>
            <person name="Li C.Y."/>
            <person name="Huang L."/>
            <person name="Wang Z.W."/>
            <person name="Zhao X."/>
            <person name="Zhong W.Y."/>
            <person name="Peng D.H."/>
            <person name="Ahmad S."/>
            <person name="Lan S."/>
            <person name="Zhang J.S."/>
            <person name="Tsai W.C."/>
            <person name="Van de Peer Y."/>
            <person name="Liu Z.J."/>
        </authorList>
    </citation>
    <scope>NUCLEOTIDE SEQUENCE</scope>
    <source>
        <strain evidence="2">CP</strain>
    </source>
</reference>
<dbReference type="GO" id="GO:0006952">
    <property type="term" value="P:defense response"/>
    <property type="evidence" value="ECO:0007669"/>
    <property type="project" value="InterPro"/>
</dbReference>
<dbReference type="PANTHER" id="PTHR32246">
    <property type="entry name" value="INGRESSION PROTEIN FIC1"/>
    <property type="match status" value="1"/>
</dbReference>
<dbReference type="InterPro" id="IPR035892">
    <property type="entry name" value="C2_domain_sf"/>
</dbReference>
<evidence type="ECO:0000313" key="3">
    <source>
        <dbReference type="Proteomes" id="UP001180020"/>
    </source>
</evidence>
<dbReference type="AlphaFoldDB" id="A0AAV9F9I1"/>
<reference evidence="2" key="2">
    <citation type="submission" date="2023-06" db="EMBL/GenBank/DDBJ databases">
        <authorList>
            <person name="Ma L."/>
            <person name="Liu K.-W."/>
            <person name="Li Z."/>
            <person name="Hsiao Y.-Y."/>
            <person name="Qi Y."/>
            <person name="Fu T."/>
            <person name="Tang G."/>
            <person name="Zhang D."/>
            <person name="Sun W.-H."/>
            <person name="Liu D.-K."/>
            <person name="Li Y."/>
            <person name="Chen G.-Z."/>
            <person name="Liu X.-D."/>
            <person name="Liao X.-Y."/>
            <person name="Jiang Y.-T."/>
            <person name="Yu X."/>
            <person name="Hao Y."/>
            <person name="Huang J."/>
            <person name="Zhao X.-W."/>
            <person name="Ke S."/>
            <person name="Chen Y.-Y."/>
            <person name="Wu W.-L."/>
            <person name="Hsu J.-L."/>
            <person name="Lin Y.-F."/>
            <person name="Huang M.-D."/>
            <person name="Li C.-Y."/>
            <person name="Huang L."/>
            <person name="Wang Z.-W."/>
            <person name="Zhao X."/>
            <person name="Zhong W.-Y."/>
            <person name="Peng D.-H."/>
            <person name="Ahmad S."/>
            <person name="Lan S."/>
            <person name="Zhang J.-S."/>
            <person name="Tsai W.-C."/>
            <person name="Van De Peer Y."/>
            <person name="Liu Z.-J."/>
        </authorList>
    </citation>
    <scope>NUCLEOTIDE SEQUENCE</scope>
    <source>
        <strain evidence="2">CP</strain>
        <tissue evidence="2">Leaves</tissue>
    </source>
</reference>
<comment type="caution">
    <text evidence="2">The sequence shown here is derived from an EMBL/GenBank/DDBJ whole genome shotgun (WGS) entry which is preliminary data.</text>
</comment>
<name>A0AAV9F9I1_ACOCL</name>
<accession>A0AAV9F9I1</accession>
<keyword evidence="3" id="KW-1185">Reference proteome</keyword>
<dbReference type="InterPro" id="IPR044750">
    <property type="entry name" value="C2_SRC2/BAP"/>
</dbReference>
<organism evidence="2 3">
    <name type="scientific">Acorus calamus</name>
    <name type="common">Sweet flag</name>
    <dbReference type="NCBI Taxonomy" id="4465"/>
    <lineage>
        <taxon>Eukaryota</taxon>
        <taxon>Viridiplantae</taxon>
        <taxon>Streptophyta</taxon>
        <taxon>Embryophyta</taxon>
        <taxon>Tracheophyta</taxon>
        <taxon>Spermatophyta</taxon>
        <taxon>Magnoliopsida</taxon>
        <taxon>Liliopsida</taxon>
        <taxon>Acoraceae</taxon>
        <taxon>Acorus</taxon>
    </lineage>
</organism>
<sequence length="246" mass="27134">MKAVPEEEEKEEELLEINLISAQDLKPAIGLRRMQTYAVAWVDPSTKLRTRIDRTGGPNPTWNDRFIFRVPRSFLDDAGDGFGSPAVSIEIYAVGCIVDSLVGAVRLLIGNHRLLSRPQRNPSFAAVQVRRESGRFQGVLNVAAMLLCLAPAAAEAPAIGYRDLMGEGRRFRRRGSRSMSYGGGGVVAALKDLNGREMVKEAAAAEEEEMMMMIKRKENRSNGGRGFCGLRFQRKSHLISPSDQAV</sequence>
<feature type="domain" description="C2" evidence="1">
    <location>
        <begin position="1"/>
        <end position="124"/>
    </location>
</feature>
<dbReference type="PROSITE" id="PS50004">
    <property type="entry name" value="C2"/>
    <property type="match status" value="1"/>
</dbReference>
<evidence type="ECO:0000259" key="1">
    <source>
        <dbReference type="PROSITE" id="PS50004"/>
    </source>
</evidence>
<protein>
    <recommendedName>
        <fullName evidence="1">C2 domain-containing protein</fullName>
    </recommendedName>
</protein>
<dbReference type="InterPro" id="IPR000008">
    <property type="entry name" value="C2_dom"/>
</dbReference>
<dbReference type="Pfam" id="PF00168">
    <property type="entry name" value="C2"/>
    <property type="match status" value="1"/>
</dbReference>
<dbReference type="SMART" id="SM00239">
    <property type="entry name" value="C2"/>
    <property type="match status" value="1"/>
</dbReference>
<evidence type="ECO:0000313" key="2">
    <source>
        <dbReference type="EMBL" id="KAK1321232.1"/>
    </source>
</evidence>
<proteinExistence type="predicted"/>
<dbReference type="Proteomes" id="UP001180020">
    <property type="component" value="Unassembled WGS sequence"/>
</dbReference>
<dbReference type="EMBL" id="JAUJYO010000003">
    <property type="protein sequence ID" value="KAK1321232.1"/>
    <property type="molecule type" value="Genomic_DNA"/>
</dbReference>
<dbReference type="SUPFAM" id="SSF49562">
    <property type="entry name" value="C2 domain (Calcium/lipid-binding domain, CaLB)"/>
    <property type="match status" value="1"/>
</dbReference>